<gene>
    <name evidence="3" type="ORF">BSZ36_00270</name>
</gene>
<dbReference type="InParanoid" id="A0A259TUY1"/>
<dbReference type="PANTHER" id="PTHR30576">
    <property type="entry name" value="COLANIC BIOSYNTHESIS UDP-GLUCOSE LIPID CARRIER TRANSFERASE"/>
    <property type="match status" value="1"/>
</dbReference>
<protein>
    <recommendedName>
        <fullName evidence="2">Bacterial sugar transferase domain-containing protein</fullName>
    </recommendedName>
</protein>
<dbReference type="InterPro" id="IPR003362">
    <property type="entry name" value="Bact_transf"/>
</dbReference>
<evidence type="ECO:0000313" key="4">
    <source>
        <dbReference type="Proteomes" id="UP000216446"/>
    </source>
</evidence>
<dbReference type="Pfam" id="PF02397">
    <property type="entry name" value="Bac_transf"/>
    <property type="match status" value="1"/>
</dbReference>
<dbReference type="EMBL" id="MQWB01000001">
    <property type="protein sequence ID" value="OZC01553.1"/>
    <property type="molecule type" value="Genomic_DNA"/>
</dbReference>
<evidence type="ECO:0000313" key="3">
    <source>
        <dbReference type="EMBL" id="OZC01553.1"/>
    </source>
</evidence>
<dbReference type="GO" id="GO:0016780">
    <property type="term" value="F:phosphotransferase activity, for other substituted phosphate groups"/>
    <property type="evidence" value="ECO:0007669"/>
    <property type="project" value="TreeGrafter"/>
</dbReference>
<sequence length="254" mass="27528">MISPRPSLAKRAFDVAASASALLVLSPVLLLAALAIRLESSGPVFYASWRVGAGYRRFRLFKFRTMYPDADQRLKDLAHLNQYAAEADAPEASGEGCAACAALEEGATCSPVLVGDGGEVICEAEHRRRQNAGPAFFKLQDDPRITRVGRFLRNTSIDELPQLVNILLGDMSLVGNRPLPLYEAEQLTADGDGARWMAPAGLTGLWQVTQRGTGEVSPEERIALDNTYAESHGLGFDLRLIAKTVPALFQSENV</sequence>
<dbReference type="Proteomes" id="UP000216446">
    <property type="component" value="Unassembled WGS sequence"/>
</dbReference>
<dbReference type="RefSeq" id="WP_094545170.1">
    <property type="nucleotide sequence ID" value="NZ_MQWB01000001.1"/>
</dbReference>
<name>A0A259TUY1_9BACT</name>
<feature type="domain" description="Bacterial sugar transferase" evidence="2">
    <location>
        <begin position="10"/>
        <end position="249"/>
    </location>
</feature>
<evidence type="ECO:0000256" key="1">
    <source>
        <dbReference type="ARBA" id="ARBA00006464"/>
    </source>
</evidence>
<reference evidence="3 4" key="1">
    <citation type="submission" date="2016-11" db="EMBL/GenBank/DDBJ databases">
        <title>Study of marine rhodopsin-containing bacteria.</title>
        <authorList>
            <person name="Yoshizawa S."/>
            <person name="Kumagai Y."/>
            <person name="Kogure K."/>
        </authorList>
    </citation>
    <scope>NUCLEOTIDE SEQUENCE [LARGE SCALE GENOMIC DNA]</scope>
    <source>
        <strain evidence="3 4">SG-29</strain>
    </source>
</reference>
<comment type="similarity">
    <text evidence="1">Belongs to the bacterial sugar transferase family.</text>
</comment>
<dbReference type="PANTHER" id="PTHR30576:SF0">
    <property type="entry name" value="UNDECAPRENYL-PHOSPHATE N-ACETYLGALACTOSAMINYL 1-PHOSPHATE TRANSFERASE-RELATED"/>
    <property type="match status" value="1"/>
</dbReference>
<dbReference type="AlphaFoldDB" id="A0A259TUY1"/>
<evidence type="ECO:0000259" key="2">
    <source>
        <dbReference type="Pfam" id="PF02397"/>
    </source>
</evidence>
<organism evidence="3 4">
    <name type="scientific">Rubricoccus marinus</name>
    <dbReference type="NCBI Taxonomy" id="716817"/>
    <lineage>
        <taxon>Bacteria</taxon>
        <taxon>Pseudomonadati</taxon>
        <taxon>Rhodothermota</taxon>
        <taxon>Rhodothermia</taxon>
        <taxon>Rhodothermales</taxon>
        <taxon>Rubricoccaceae</taxon>
        <taxon>Rubricoccus</taxon>
    </lineage>
</organism>
<dbReference type="OrthoDB" id="9808602at2"/>
<comment type="caution">
    <text evidence="3">The sequence shown here is derived from an EMBL/GenBank/DDBJ whole genome shotgun (WGS) entry which is preliminary data.</text>
</comment>
<accession>A0A259TUY1</accession>
<keyword evidence="4" id="KW-1185">Reference proteome</keyword>
<proteinExistence type="inferred from homology"/>